<comment type="caution">
    <text evidence="23">The sequence shown here is derived from an EMBL/GenBank/DDBJ whole genome shotgun (WGS) entry which is preliminary data.</text>
</comment>
<evidence type="ECO:0000256" key="12">
    <source>
        <dbReference type="ARBA" id="ARBA00023002"/>
    </source>
</evidence>
<dbReference type="NCBIfam" id="NF008730">
    <property type="entry name" value="PRK11750.1"/>
    <property type="match status" value="1"/>
</dbReference>
<dbReference type="PROSITE" id="PS51278">
    <property type="entry name" value="GATASE_TYPE_2"/>
    <property type="match status" value="1"/>
</dbReference>
<evidence type="ECO:0000256" key="3">
    <source>
        <dbReference type="ARBA" id="ARBA00001974"/>
    </source>
</evidence>
<evidence type="ECO:0000256" key="11">
    <source>
        <dbReference type="ARBA" id="ARBA00022962"/>
    </source>
</evidence>
<dbReference type="InterPro" id="IPR036485">
    <property type="entry name" value="Glu_synth_asu_C_sf"/>
</dbReference>
<dbReference type="InterPro" id="IPR050711">
    <property type="entry name" value="ET-N_metabolism_enzyme"/>
</dbReference>
<dbReference type="CDD" id="cd00713">
    <property type="entry name" value="GltS"/>
    <property type="match status" value="1"/>
</dbReference>
<evidence type="ECO:0000256" key="10">
    <source>
        <dbReference type="ARBA" id="ARBA00022827"/>
    </source>
</evidence>
<evidence type="ECO:0000256" key="21">
    <source>
        <dbReference type="SAM" id="MobiDB-lite"/>
    </source>
</evidence>
<evidence type="ECO:0000256" key="13">
    <source>
        <dbReference type="ARBA" id="ARBA00023004"/>
    </source>
</evidence>
<dbReference type="Pfam" id="PF00310">
    <property type="entry name" value="GATase_2"/>
    <property type="match status" value="1"/>
</dbReference>
<dbReference type="Pfam" id="PF04898">
    <property type="entry name" value="Glu_syn_central"/>
    <property type="match status" value="1"/>
</dbReference>
<evidence type="ECO:0000313" key="23">
    <source>
        <dbReference type="EMBL" id="OAM89393.1"/>
    </source>
</evidence>
<evidence type="ECO:0000256" key="19">
    <source>
        <dbReference type="ARBA" id="ARBA00072108"/>
    </source>
</evidence>
<dbReference type="PANTHER" id="PTHR11938:SF133">
    <property type="entry name" value="GLUTAMATE SYNTHASE (NADH)"/>
    <property type="match status" value="1"/>
</dbReference>
<dbReference type="SUPFAM" id="SSF56235">
    <property type="entry name" value="N-terminal nucleophile aminohydrolases (Ntn hydrolases)"/>
    <property type="match status" value="1"/>
</dbReference>
<dbReference type="OrthoDB" id="9758182at2"/>
<dbReference type="FunFam" id="2.160.20.60:FF:000001">
    <property type="entry name" value="Glutamate synthase, large subunit"/>
    <property type="match status" value="1"/>
</dbReference>
<evidence type="ECO:0000256" key="2">
    <source>
        <dbReference type="ARBA" id="ARBA00001927"/>
    </source>
</evidence>
<feature type="domain" description="Glutamine amidotransferase type-2" evidence="22">
    <location>
        <begin position="19"/>
        <end position="415"/>
    </location>
</feature>
<evidence type="ECO:0000256" key="17">
    <source>
        <dbReference type="ARBA" id="ARBA00037898"/>
    </source>
</evidence>
<evidence type="ECO:0000259" key="22">
    <source>
        <dbReference type="PROSITE" id="PS51278"/>
    </source>
</evidence>
<keyword evidence="10" id="KW-0274">FAD</keyword>
<dbReference type="CDD" id="cd02808">
    <property type="entry name" value="GltS_FMN"/>
    <property type="match status" value="1"/>
</dbReference>
<evidence type="ECO:0000256" key="5">
    <source>
        <dbReference type="ARBA" id="ARBA00012079"/>
    </source>
</evidence>
<dbReference type="EC" id="1.4.1.13" evidence="5"/>
<dbReference type="Pfam" id="PF01645">
    <property type="entry name" value="Glu_synthase"/>
    <property type="match status" value="1"/>
</dbReference>
<keyword evidence="9" id="KW-0479">Metal-binding</keyword>
<keyword evidence="15" id="KW-0314">Glutamate biosynthesis</keyword>
<comment type="catalytic activity">
    <reaction evidence="18">
        <text>2 L-glutamate + NADP(+) = L-glutamine + 2-oxoglutarate + NADPH + H(+)</text>
        <dbReference type="Rhea" id="RHEA:15501"/>
        <dbReference type="ChEBI" id="CHEBI:15378"/>
        <dbReference type="ChEBI" id="CHEBI:16810"/>
        <dbReference type="ChEBI" id="CHEBI:29985"/>
        <dbReference type="ChEBI" id="CHEBI:57783"/>
        <dbReference type="ChEBI" id="CHEBI:58349"/>
        <dbReference type="ChEBI" id="CHEBI:58359"/>
        <dbReference type="EC" id="1.4.1.13"/>
    </reaction>
</comment>
<dbReference type="InterPro" id="IPR017932">
    <property type="entry name" value="GATase_2_dom"/>
</dbReference>
<comment type="similarity">
    <text evidence="4">Belongs to the glutamate synthase family.</text>
</comment>
<keyword evidence="14" id="KW-0411">Iron-sulfur</keyword>
<evidence type="ECO:0000313" key="24">
    <source>
        <dbReference type="Proteomes" id="UP000078486"/>
    </source>
</evidence>
<dbReference type="Gene3D" id="2.160.20.60">
    <property type="entry name" value="Glutamate synthase, alpha subunit, C-terminal domain"/>
    <property type="match status" value="1"/>
</dbReference>
<comment type="pathway">
    <text evidence="17">Amino-acid biosynthesis; L-glutamate biosynthesis via GLT pathway; L-glutamate from 2-oxoglutarate and L-glutamine (NADP(+) route): step 1/1.</text>
</comment>
<evidence type="ECO:0000256" key="15">
    <source>
        <dbReference type="ARBA" id="ARBA00023164"/>
    </source>
</evidence>
<evidence type="ECO:0000256" key="4">
    <source>
        <dbReference type="ARBA" id="ARBA00009716"/>
    </source>
</evidence>
<evidence type="ECO:0000256" key="20">
    <source>
        <dbReference type="ARBA" id="ARBA00079921"/>
    </source>
</evidence>
<dbReference type="SUPFAM" id="SSF69336">
    <property type="entry name" value="Alpha subunit of glutamate synthase, C-terminal domain"/>
    <property type="match status" value="1"/>
</dbReference>
<dbReference type="SUPFAM" id="SSF51395">
    <property type="entry name" value="FMN-linked oxidoreductases"/>
    <property type="match status" value="1"/>
</dbReference>
<dbReference type="FunFam" id="3.60.20.10:FF:000001">
    <property type="entry name" value="Glutamate synthase, large subunit"/>
    <property type="match status" value="1"/>
</dbReference>
<keyword evidence="6" id="KW-0028">Amino-acid biosynthesis</keyword>
<dbReference type="Gene3D" id="3.60.20.10">
    <property type="entry name" value="Glutamine Phosphoribosylpyrophosphate, subunit 1, domain 1"/>
    <property type="match status" value="1"/>
</dbReference>
<dbReference type="InterPro" id="IPR006982">
    <property type="entry name" value="Glu_synth_centr_N"/>
</dbReference>
<protein>
    <recommendedName>
        <fullName evidence="19">Glutamate synthase [NADPH] large chain</fullName>
        <ecNumber evidence="5">1.4.1.13</ecNumber>
    </recommendedName>
    <alternativeName>
        <fullName evidence="20">Glutamate synthase subunit alpha</fullName>
    </alternativeName>
</protein>
<evidence type="ECO:0000256" key="7">
    <source>
        <dbReference type="ARBA" id="ARBA00022630"/>
    </source>
</evidence>
<evidence type="ECO:0000256" key="16">
    <source>
        <dbReference type="ARBA" id="ARBA00023291"/>
    </source>
</evidence>
<keyword evidence="11" id="KW-0315">Glutamine amidotransferase</keyword>
<dbReference type="STRING" id="1184151.AW736_13420"/>
<keyword evidence="24" id="KW-1185">Reference proteome</keyword>
<dbReference type="GO" id="GO:0006537">
    <property type="term" value="P:glutamate biosynthetic process"/>
    <property type="evidence" value="ECO:0007669"/>
    <property type="project" value="UniProtKB-KW"/>
</dbReference>
<name>A0A178IHC4_9BACT</name>
<dbReference type="InterPro" id="IPR029055">
    <property type="entry name" value="Ntn_hydrolases_N"/>
</dbReference>
<keyword evidence="16" id="KW-0003">3Fe-4S</keyword>
<dbReference type="InterPro" id="IPR002489">
    <property type="entry name" value="Glu_synth_asu_C"/>
</dbReference>
<dbReference type="Proteomes" id="UP000078486">
    <property type="component" value="Unassembled WGS sequence"/>
</dbReference>
<dbReference type="EMBL" id="LRRQ01000097">
    <property type="protein sequence ID" value="OAM89393.1"/>
    <property type="molecule type" value="Genomic_DNA"/>
</dbReference>
<proteinExistence type="inferred from homology"/>
<dbReference type="GO" id="GO:0051538">
    <property type="term" value="F:3 iron, 4 sulfur cluster binding"/>
    <property type="evidence" value="ECO:0007669"/>
    <property type="project" value="UniProtKB-KW"/>
</dbReference>
<dbReference type="CDD" id="cd00982">
    <property type="entry name" value="gltB_C"/>
    <property type="match status" value="1"/>
</dbReference>
<dbReference type="Gene3D" id="3.20.20.70">
    <property type="entry name" value="Aldolase class I"/>
    <property type="match status" value="2"/>
</dbReference>
<reference evidence="23 24" key="1">
    <citation type="submission" date="2016-01" db="EMBL/GenBank/DDBJ databases">
        <title>High potential of lignocellulose degradation of a new Verrucomicrobia species.</title>
        <authorList>
            <person name="Wang Y."/>
            <person name="Shi Y."/>
            <person name="Qiu Z."/>
            <person name="Liu S."/>
            <person name="Yang H."/>
        </authorList>
    </citation>
    <scope>NUCLEOTIDE SEQUENCE [LARGE SCALE GENOMIC DNA]</scope>
    <source>
        <strain evidence="23 24">TSB47</strain>
    </source>
</reference>
<keyword evidence="7" id="KW-0285">Flavoprotein</keyword>
<evidence type="ECO:0000256" key="6">
    <source>
        <dbReference type="ARBA" id="ARBA00022605"/>
    </source>
</evidence>
<keyword evidence="8" id="KW-0288">FMN</keyword>
<dbReference type="RefSeq" id="WP_068770704.1">
    <property type="nucleotide sequence ID" value="NZ_CP109796.1"/>
</dbReference>
<keyword evidence="13" id="KW-0408">Iron</keyword>
<evidence type="ECO:0000256" key="8">
    <source>
        <dbReference type="ARBA" id="ARBA00022643"/>
    </source>
</evidence>
<dbReference type="InterPro" id="IPR013785">
    <property type="entry name" value="Aldolase_TIM"/>
</dbReference>
<comment type="cofactor">
    <cofactor evidence="1">
        <name>FMN</name>
        <dbReference type="ChEBI" id="CHEBI:58210"/>
    </cofactor>
</comment>
<dbReference type="Pfam" id="PF01493">
    <property type="entry name" value="GXGXG"/>
    <property type="match status" value="1"/>
</dbReference>
<comment type="cofactor">
    <cofactor evidence="3">
        <name>FAD</name>
        <dbReference type="ChEBI" id="CHEBI:57692"/>
    </cofactor>
</comment>
<dbReference type="GO" id="GO:0046872">
    <property type="term" value="F:metal ion binding"/>
    <property type="evidence" value="ECO:0007669"/>
    <property type="project" value="UniProtKB-KW"/>
</dbReference>
<dbReference type="InterPro" id="IPR002932">
    <property type="entry name" value="Glu_synthdom"/>
</dbReference>
<keyword evidence="12" id="KW-0560">Oxidoreductase</keyword>
<dbReference type="GO" id="GO:0004355">
    <property type="term" value="F:glutamate synthase (NADPH) activity"/>
    <property type="evidence" value="ECO:0007669"/>
    <property type="project" value="UniProtKB-EC"/>
</dbReference>
<evidence type="ECO:0000256" key="9">
    <source>
        <dbReference type="ARBA" id="ARBA00022723"/>
    </source>
</evidence>
<evidence type="ECO:0000256" key="1">
    <source>
        <dbReference type="ARBA" id="ARBA00001917"/>
    </source>
</evidence>
<gene>
    <name evidence="23" type="ORF">AW736_13420</name>
</gene>
<evidence type="ECO:0000256" key="18">
    <source>
        <dbReference type="ARBA" id="ARBA00048151"/>
    </source>
</evidence>
<accession>A0A178IHC4</accession>
<dbReference type="GO" id="GO:0019676">
    <property type="term" value="P:ammonia assimilation cycle"/>
    <property type="evidence" value="ECO:0007669"/>
    <property type="project" value="TreeGrafter"/>
</dbReference>
<sequence>MARILPSPFYHPEQEHDACGVGFVARLSGERSTDVVHRAITALRSLAHRGAIDADAITGDGAGILTQIPHELFRHFLDTHNIPLARDTDLGVGMIFLPPDDEPAQARGRAIIEEAVRAEGLAWLCWRDVPVGPGCLGRKAADTLPLITQALVARAGGMGDDEFERRLFLAQKTIERRAGEAKLAGLYLCSFSSRTIVYKGLLTPAQIRPFYPDLKSPRFTSSFAIFHQRYSTNTFPNWHLAHPFRMLAHNGEINTIRGNRNLMRARQRAAAHGVWGARFPDLHPLVQPGASDSASFDNALQLLTLGGRSPLEAIMLLMPEAWEKNPRLSDADRAFHRYHSCMIEPWDGPAAMVFTDGKILGASLDRNGLRPARYKIYDDGYVILGSEAGLVHDFPGKVVESGRLGPGRMIAIDLAEKKFYRDAELKSRFTANPRYLDWCAARLINLGEFLKNETDPKNGVGEADCPPSSSKPACADGEAALSAADSSLLRHQIAFGYDLDERELILAPLAEGKEPTGSMGDDTPLAVLSRRPRLLYTYFKQLFAQVTNPPIDSIREKSVMSLAMVLGGRLGLFEEFPETSGFVELDSPVLLDHELAALFRVPMLAGRVTRLAAHFDAGGGTRALEPALKDLARLAAEAVEAGAKLIVLSDQALDAGRAAIPMLLAVGAVHQHLVRAGLRLKCDLVAQTGEARDVHQLATLVGFGANAVNPWLALHLVGEIATEKANGAAAPVGPDLASGRAAQSVPPAPEFAAQPAAARENYRRALDAGLLKVMAKMGISTLASYCGSQLFEAIGISTLVIEECFTGTPSPIEGVTYREIAAESLRRHASAFPEEAAPSAATTDSATPPPPATATLALHHEGYFRVNKKGDGEFHAWSPKYVATMTKFVRSPGAGSDFDLVRAQADEHQPVALKDLLRIRFGLRPHIPLDEVEPAEDIRRRFTTAGMSLGALSPEAHETLAIAMNRIGGKSNSGEGGEDPARFSVRENGDSANSAIKQVASGRFGVTAEYLANAREIEIKMAQGAKPGEGGQLPGYKITDLIARLRHSTPGVTLISPPPHHDIYSIEDLAQLIFDLKEVNPRAKVCVKLVACSGVGTVAAGVAKAYADVVLVSGHEGGTGAAPLASVKHAGSSWELGVAEAHHVLMMNGLRNRITLRTDGGMKTGRDIVIAAILGAEEYNFGTAALIAAGCAMFRVCHLNTCPVGVTTQREDLRAKFRGKPENVINFFNAVAEDVRHYLAKLGARTLNEIIGRTELLEQIDDPANPKTRLLDLQRLLHNPDPSNELDRYHTRERNERFGHDGSLDEVILQEARDVIRGKCARLSARYKVENIHRDIGTFLSGVIAYGLGQRGLPPGTIDLTFTGSAGQSFGAFLVNGIRLTLLGEANDYVGKGMGGGEIVIRPPRAAAYAWHKNSLIGNTCLYGATSGRFFAAGRAGERFAVRNSGATAVVEGVGDHGCEYMTGGVVVVLGSTGVNFGAGMSGGLAFVYDEADEFPQNINPQMISLDRLGDEGETGSLRRLIEQHAGQTASPHARALLEDWPAAAAKFWKVIPHPPTPETPKPVYQFPAELMVA</sequence>
<feature type="region of interest" description="Disordered" evidence="21">
    <location>
        <begin position="455"/>
        <end position="474"/>
    </location>
</feature>
<evidence type="ECO:0000256" key="14">
    <source>
        <dbReference type="ARBA" id="ARBA00023014"/>
    </source>
</evidence>
<dbReference type="PANTHER" id="PTHR11938">
    <property type="entry name" value="FAD NADPH DEHYDROGENASE/OXIDOREDUCTASE"/>
    <property type="match status" value="1"/>
</dbReference>
<comment type="cofactor">
    <cofactor evidence="2">
        <name>[3Fe-4S] cluster</name>
        <dbReference type="ChEBI" id="CHEBI:21137"/>
    </cofactor>
</comment>
<organism evidence="23 24">
    <name type="scientific">Termitidicoccus mucosus</name>
    <dbReference type="NCBI Taxonomy" id="1184151"/>
    <lineage>
        <taxon>Bacteria</taxon>
        <taxon>Pseudomonadati</taxon>
        <taxon>Verrucomicrobiota</taxon>
        <taxon>Opitutia</taxon>
        <taxon>Opitutales</taxon>
        <taxon>Opitutaceae</taxon>
        <taxon>Termitidicoccus</taxon>
    </lineage>
</organism>